<comment type="catalytic activity">
    <reaction evidence="12">
        <text>O-phospho-L-seryl-[protein] + alpha-D-glucose 1-phosphate = alpha-D-glucose 1,6-bisphosphate + L-seryl-[protein]</text>
        <dbReference type="Rhea" id="RHEA:68748"/>
        <dbReference type="Rhea" id="RHEA-COMP:9863"/>
        <dbReference type="Rhea" id="RHEA-COMP:11604"/>
        <dbReference type="ChEBI" id="CHEBI:29999"/>
        <dbReference type="ChEBI" id="CHEBI:58392"/>
        <dbReference type="ChEBI" id="CHEBI:58601"/>
        <dbReference type="ChEBI" id="CHEBI:83421"/>
    </reaction>
</comment>
<evidence type="ECO:0000256" key="10">
    <source>
        <dbReference type="ARBA" id="ARBA00023277"/>
    </source>
</evidence>
<evidence type="ECO:0000313" key="17">
    <source>
        <dbReference type="EMBL" id="EDQ91492.1"/>
    </source>
</evidence>
<dbReference type="Gene3D" id="3.40.120.10">
    <property type="entry name" value="Alpha-D-Glucose-1,6-Bisphosphate, subunit A, domain 3"/>
    <property type="match status" value="3"/>
</dbReference>
<keyword evidence="8 13" id="KW-0460">Magnesium</keyword>
<evidence type="ECO:0000256" key="1">
    <source>
        <dbReference type="ARBA" id="ARBA00000443"/>
    </source>
</evidence>
<dbReference type="InterPro" id="IPR016066">
    <property type="entry name" value="A-D-PHexomutase_CS"/>
</dbReference>
<comment type="cofactor">
    <cofactor evidence="2">
        <name>Mg(2+)</name>
        <dbReference type="ChEBI" id="CHEBI:18420"/>
    </cofactor>
</comment>
<keyword evidence="7 13" id="KW-0479">Metal-binding</keyword>
<dbReference type="Pfam" id="PF02879">
    <property type="entry name" value="PGM_PMM_II"/>
    <property type="match status" value="1"/>
</dbReference>
<keyword evidence="9" id="KW-0413">Isomerase</keyword>
<dbReference type="SUPFAM" id="SSF55957">
    <property type="entry name" value="Phosphoglucomutase, C-terminal domain"/>
    <property type="match status" value="1"/>
</dbReference>
<dbReference type="eggNOG" id="KOG0625">
    <property type="taxonomic scope" value="Eukaryota"/>
</dbReference>
<dbReference type="Gene3D" id="3.30.310.50">
    <property type="entry name" value="Alpha-D-phosphohexomutase, C-terminal domain"/>
    <property type="match status" value="1"/>
</dbReference>
<dbReference type="FunFam" id="3.40.120.10:FF:000004">
    <property type="entry name" value="Phosphoglucomutase 5"/>
    <property type="match status" value="1"/>
</dbReference>
<dbReference type="Pfam" id="PF24947">
    <property type="entry name" value="PGM1_C_vert_fung"/>
    <property type="match status" value="1"/>
</dbReference>
<evidence type="ECO:0000256" key="4">
    <source>
        <dbReference type="ARBA" id="ARBA00012728"/>
    </source>
</evidence>
<feature type="domain" description="Alpha-D-phosphohexomutase alpha/beta/alpha" evidence="15">
    <location>
        <begin position="189"/>
        <end position="293"/>
    </location>
</feature>
<organism evidence="17 18">
    <name type="scientific">Monosiga brevicollis</name>
    <name type="common">Choanoflagellate</name>
    <dbReference type="NCBI Taxonomy" id="81824"/>
    <lineage>
        <taxon>Eukaryota</taxon>
        <taxon>Choanoflagellata</taxon>
        <taxon>Craspedida</taxon>
        <taxon>Salpingoecidae</taxon>
        <taxon>Monosiga</taxon>
    </lineage>
</organism>
<dbReference type="NCBIfam" id="NF005737">
    <property type="entry name" value="PRK07564.1-1"/>
    <property type="match status" value="1"/>
</dbReference>
<dbReference type="STRING" id="81824.A9UTG9"/>
<evidence type="ECO:0000256" key="11">
    <source>
        <dbReference type="ARBA" id="ARBA00049318"/>
    </source>
</evidence>
<dbReference type="OMA" id="WIQDRAN"/>
<protein>
    <recommendedName>
        <fullName evidence="4">phosphoglucomutase (alpha-D-glucose-1,6-bisphosphate-dependent)</fullName>
        <ecNumber evidence="4">5.4.2.2</ecNumber>
    </recommendedName>
</protein>
<evidence type="ECO:0000256" key="8">
    <source>
        <dbReference type="ARBA" id="ARBA00022842"/>
    </source>
</evidence>
<evidence type="ECO:0000256" key="12">
    <source>
        <dbReference type="ARBA" id="ARBA00049409"/>
    </source>
</evidence>
<proteinExistence type="inferred from homology"/>
<dbReference type="GO" id="GO:0000287">
    <property type="term" value="F:magnesium ion binding"/>
    <property type="evidence" value="ECO:0007669"/>
    <property type="project" value="InterPro"/>
</dbReference>
<dbReference type="PROSITE" id="PS00710">
    <property type="entry name" value="PGM_PMM"/>
    <property type="match status" value="1"/>
</dbReference>
<evidence type="ECO:0000256" key="13">
    <source>
        <dbReference type="RuleBase" id="RU004326"/>
    </source>
</evidence>
<gene>
    <name evidence="17" type="ORF">MONBRDRAFT_34982</name>
</gene>
<dbReference type="GO" id="GO:0005829">
    <property type="term" value="C:cytosol"/>
    <property type="evidence" value="ECO:0000318"/>
    <property type="project" value="GO_Central"/>
</dbReference>
<keyword evidence="5" id="KW-0313">Glucose metabolism</keyword>
<evidence type="ECO:0000256" key="2">
    <source>
        <dbReference type="ARBA" id="ARBA00001946"/>
    </source>
</evidence>
<dbReference type="FunFam" id="3.40.120.10:FF:000005">
    <property type="entry name" value="Phosphoglucomutase 5"/>
    <property type="match status" value="1"/>
</dbReference>
<feature type="domain" description="Alpha-D-phosphohexomutase alpha/beta/alpha" evidence="14">
    <location>
        <begin position="14"/>
        <end position="156"/>
    </location>
</feature>
<dbReference type="Pfam" id="PF02880">
    <property type="entry name" value="PGM_PMM_III"/>
    <property type="match status" value="1"/>
</dbReference>
<keyword evidence="10" id="KW-0119">Carbohydrate metabolism</keyword>
<dbReference type="SUPFAM" id="SSF53738">
    <property type="entry name" value="Phosphoglucomutase, first 3 domains"/>
    <property type="match status" value="2"/>
</dbReference>
<dbReference type="RefSeq" id="XP_001743914.1">
    <property type="nucleotide sequence ID" value="XM_001743862.1"/>
</dbReference>
<dbReference type="PANTHER" id="PTHR22573:SF2">
    <property type="entry name" value="PHOSPHOGLUCOMUTASE"/>
    <property type="match status" value="1"/>
</dbReference>
<dbReference type="AlphaFoldDB" id="A9UTG9"/>
<dbReference type="InterPro" id="IPR005845">
    <property type="entry name" value="A-D-PHexomutase_a/b/a-II"/>
</dbReference>
<comment type="catalytic activity">
    <reaction evidence="1">
        <text>alpha-D-glucose 1-phosphate = alpha-D-glucose 6-phosphate</text>
        <dbReference type="Rhea" id="RHEA:23536"/>
        <dbReference type="ChEBI" id="CHEBI:58225"/>
        <dbReference type="ChEBI" id="CHEBI:58601"/>
        <dbReference type="EC" id="5.4.2.2"/>
    </reaction>
</comment>
<keyword evidence="18" id="KW-1185">Reference proteome</keyword>
<dbReference type="PANTHER" id="PTHR22573">
    <property type="entry name" value="PHOSPHOHEXOMUTASE FAMILY MEMBER"/>
    <property type="match status" value="1"/>
</dbReference>
<dbReference type="EC" id="5.4.2.2" evidence="4"/>
<dbReference type="GO" id="GO:0004614">
    <property type="term" value="F:phosphoglucomutase activity"/>
    <property type="evidence" value="ECO:0000318"/>
    <property type="project" value="GO_Central"/>
</dbReference>
<evidence type="ECO:0000256" key="6">
    <source>
        <dbReference type="ARBA" id="ARBA00022553"/>
    </source>
</evidence>
<dbReference type="InterPro" id="IPR045244">
    <property type="entry name" value="PGM"/>
</dbReference>
<dbReference type="GeneID" id="5889053"/>
<dbReference type="FunFam" id="3.40.120.10:FF:000006">
    <property type="entry name" value="Phosphoglucomutase PgmA"/>
    <property type="match status" value="1"/>
</dbReference>
<dbReference type="PRINTS" id="PR00509">
    <property type="entry name" value="PGMPMM"/>
</dbReference>
<dbReference type="GO" id="GO:0005975">
    <property type="term" value="P:carbohydrate metabolic process"/>
    <property type="evidence" value="ECO:0000318"/>
    <property type="project" value="GO_Central"/>
</dbReference>
<comment type="catalytic activity">
    <reaction evidence="11">
        <text>alpha-D-glucose 1,6-bisphosphate + L-seryl-[protein] = O-phospho-L-seryl-[protein] + alpha-D-glucose 6-phosphate</text>
        <dbReference type="Rhea" id="RHEA:68752"/>
        <dbReference type="Rhea" id="RHEA-COMP:9863"/>
        <dbReference type="Rhea" id="RHEA-COMP:11604"/>
        <dbReference type="ChEBI" id="CHEBI:29999"/>
        <dbReference type="ChEBI" id="CHEBI:58225"/>
        <dbReference type="ChEBI" id="CHEBI:58392"/>
        <dbReference type="ChEBI" id="CHEBI:83421"/>
    </reaction>
</comment>
<name>A9UTG9_MONBE</name>
<dbReference type="Proteomes" id="UP000001357">
    <property type="component" value="Unassembled WGS sequence"/>
</dbReference>
<evidence type="ECO:0000259" key="16">
    <source>
        <dbReference type="Pfam" id="PF02880"/>
    </source>
</evidence>
<dbReference type="Pfam" id="PF02878">
    <property type="entry name" value="PGM_PMM_I"/>
    <property type="match status" value="1"/>
</dbReference>
<dbReference type="GO" id="GO:0006006">
    <property type="term" value="P:glucose metabolic process"/>
    <property type="evidence" value="ECO:0007669"/>
    <property type="project" value="UniProtKB-KW"/>
</dbReference>
<dbReference type="InterPro" id="IPR005844">
    <property type="entry name" value="A-D-PHexomutase_a/b/a-I"/>
</dbReference>
<evidence type="ECO:0000259" key="14">
    <source>
        <dbReference type="Pfam" id="PF02878"/>
    </source>
</evidence>
<feature type="domain" description="Alpha-D-phosphohexomutase alpha/beta/alpha" evidence="16">
    <location>
        <begin position="299"/>
        <end position="412"/>
    </location>
</feature>
<dbReference type="CDD" id="cd03085">
    <property type="entry name" value="PGM1"/>
    <property type="match status" value="1"/>
</dbReference>
<dbReference type="InterPro" id="IPR036900">
    <property type="entry name" value="A-D-PHexomutase_C_sf"/>
</dbReference>
<comment type="similarity">
    <text evidence="3 13">Belongs to the phosphohexose mutase family.</text>
</comment>
<accession>A9UTG9</accession>
<evidence type="ECO:0000256" key="5">
    <source>
        <dbReference type="ARBA" id="ARBA00022526"/>
    </source>
</evidence>
<reference evidence="17 18" key="1">
    <citation type="journal article" date="2008" name="Nature">
        <title>The genome of the choanoflagellate Monosiga brevicollis and the origin of metazoans.</title>
        <authorList>
            <consortium name="JGI Sequencing"/>
            <person name="King N."/>
            <person name="Westbrook M.J."/>
            <person name="Young S.L."/>
            <person name="Kuo A."/>
            <person name="Abedin M."/>
            <person name="Chapman J."/>
            <person name="Fairclough S."/>
            <person name="Hellsten U."/>
            <person name="Isogai Y."/>
            <person name="Letunic I."/>
            <person name="Marr M."/>
            <person name="Pincus D."/>
            <person name="Putnam N."/>
            <person name="Rokas A."/>
            <person name="Wright K.J."/>
            <person name="Zuzow R."/>
            <person name="Dirks W."/>
            <person name="Good M."/>
            <person name="Goodstein D."/>
            <person name="Lemons D."/>
            <person name="Li W."/>
            <person name="Lyons J.B."/>
            <person name="Morris A."/>
            <person name="Nichols S."/>
            <person name="Richter D.J."/>
            <person name="Salamov A."/>
            <person name="Bork P."/>
            <person name="Lim W.A."/>
            <person name="Manning G."/>
            <person name="Miller W.T."/>
            <person name="McGinnis W."/>
            <person name="Shapiro H."/>
            <person name="Tjian R."/>
            <person name="Grigoriev I.V."/>
            <person name="Rokhsar D."/>
        </authorList>
    </citation>
    <scope>NUCLEOTIDE SEQUENCE [LARGE SCALE GENOMIC DNA]</scope>
    <source>
        <strain evidence="18">MX1 / ATCC 50154</strain>
    </source>
</reference>
<evidence type="ECO:0000256" key="7">
    <source>
        <dbReference type="ARBA" id="ARBA00022723"/>
    </source>
</evidence>
<dbReference type="InterPro" id="IPR005841">
    <property type="entry name" value="Alpha-D-phosphohexomutase_SF"/>
</dbReference>
<dbReference type="FunCoup" id="A9UTG9">
    <property type="interactions" value="599"/>
</dbReference>
<dbReference type="KEGG" id="mbr:MONBRDRAFT_34982"/>
<evidence type="ECO:0000259" key="15">
    <source>
        <dbReference type="Pfam" id="PF02879"/>
    </source>
</evidence>
<evidence type="ECO:0000313" key="18">
    <source>
        <dbReference type="Proteomes" id="UP000001357"/>
    </source>
</evidence>
<evidence type="ECO:0000256" key="9">
    <source>
        <dbReference type="ARBA" id="ARBA00023235"/>
    </source>
</evidence>
<sequence length="551" mass="59211">MGVQEVPTQAFDDQKPGTSGLRKKVTVFQQPNYTNNFIQATIDAVTELEGSLAGATLAVGGDGRFYLPEAIQIIIKMAAANKIGRLVIGQNGLFSTPAVSALIRQRQLRGGIILTASHNPGGPTEDFGIKYNIANGGPAPGSVTDTIFKKSQALTKYQISDAADVDLSVLGEVRVEDMIVEIVDPVDNYATLMQELFDFDALKAYVSSGIKLHIDCLSGIAGPYAKRIYVDLLGAPEDAVVNASPKPDFGGGHPDPNLVYAHDLVAAMQTGAYDFGAAFDGDADRNMILGKNGFFVTPSDSVAVLAAQYEHIPYLKKNGLQGVSRSMPTGAALDLVAKKLDIEFFEVPTGWKFFGNLMDAGRLSLCGEESFGTGSNHIREKDGVWASLCWLSVMAGTGQSIEQILLKHWQDFGRNFFTRYDYENVSSEAGDAVMTKVRSLIGNQASWPTDAPSGHKIASVDDFEYTDPTNGEVTSKQGLRIIFTDGSRIIFRLSGTGSSGATIRMYIDSYIKDDAAYTQDAAVALKPLVELALQLSNLADLTGRTEPSVIT</sequence>
<evidence type="ECO:0000256" key="3">
    <source>
        <dbReference type="ARBA" id="ARBA00010231"/>
    </source>
</evidence>
<dbReference type="InterPro" id="IPR016055">
    <property type="entry name" value="A-D-PHexomutase_a/b/a-I/II/III"/>
</dbReference>
<dbReference type="InParanoid" id="A9UTG9"/>
<keyword evidence="6" id="KW-0597">Phosphoprotein</keyword>
<dbReference type="EMBL" id="CH991545">
    <property type="protein sequence ID" value="EDQ91492.1"/>
    <property type="molecule type" value="Genomic_DNA"/>
</dbReference>
<dbReference type="FunFam" id="3.30.310.50:FF:000002">
    <property type="entry name" value="Phosphoglucomutase 5"/>
    <property type="match status" value="1"/>
</dbReference>
<dbReference type="InterPro" id="IPR005846">
    <property type="entry name" value="A-D-PHexomutase_a/b/a-III"/>
</dbReference>